<reference evidence="4" key="1">
    <citation type="submission" date="2022-10" db="EMBL/GenBank/DDBJ databases">
        <title>Tapping the CABI collections for fungal endophytes: first genome assemblies for Collariella, Neodidymelliopsis, Ascochyta clinopodiicola, Didymella pomorum, Didymosphaeria variabile, Neocosmospora piperis and Neocucurbitaria cava.</title>
        <authorList>
            <person name="Hill R."/>
        </authorList>
    </citation>
    <scope>NUCLEOTIDE SEQUENCE</scope>
    <source>
        <strain evidence="4">IMI 366586</strain>
    </source>
</reference>
<evidence type="ECO:0000313" key="5">
    <source>
        <dbReference type="Proteomes" id="UP001140502"/>
    </source>
</evidence>
<keyword evidence="2" id="KW-0436">Ligase</keyword>
<organism evidence="4 5">
    <name type="scientific">Fusarium piperis</name>
    <dbReference type="NCBI Taxonomy" id="1435070"/>
    <lineage>
        <taxon>Eukaryota</taxon>
        <taxon>Fungi</taxon>
        <taxon>Dikarya</taxon>
        <taxon>Ascomycota</taxon>
        <taxon>Pezizomycotina</taxon>
        <taxon>Sordariomycetes</taxon>
        <taxon>Hypocreomycetidae</taxon>
        <taxon>Hypocreales</taxon>
        <taxon>Nectriaceae</taxon>
        <taxon>Fusarium</taxon>
        <taxon>Fusarium solani species complex</taxon>
    </lineage>
</organism>
<dbReference type="Gene3D" id="3.30.300.30">
    <property type="match status" value="1"/>
</dbReference>
<comment type="similarity">
    <text evidence="1">Belongs to the ATP-dependent AMP-binding enzyme family.</text>
</comment>
<accession>A0A9W8W8R6</accession>
<evidence type="ECO:0000313" key="4">
    <source>
        <dbReference type="EMBL" id="KAJ4315961.1"/>
    </source>
</evidence>
<dbReference type="PANTHER" id="PTHR43107:SF20">
    <property type="entry name" value="FATTY ACID TRANSPORTER_ACYL-COA SYNTHETASE (FAT1), PUTATIVE (AFU_ORTHOLOGUE AFUA_2G11360)-RELATED"/>
    <property type="match status" value="1"/>
</dbReference>
<dbReference type="AlphaFoldDB" id="A0A9W8W8R6"/>
<keyword evidence="5" id="KW-1185">Reference proteome</keyword>
<dbReference type="InterPro" id="IPR020845">
    <property type="entry name" value="AMP-binding_CS"/>
</dbReference>
<dbReference type="GO" id="GO:0005324">
    <property type="term" value="F:long-chain fatty acid transmembrane transporter activity"/>
    <property type="evidence" value="ECO:0007669"/>
    <property type="project" value="TreeGrafter"/>
</dbReference>
<dbReference type="SUPFAM" id="SSF56801">
    <property type="entry name" value="Acetyl-CoA synthetase-like"/>
    <property type="match status" value="1"/>
</dbReference>
<name>A0A9W8W8R6_9HYPO</name>
<dbReference type="GO" id="GO:0009898">
    <property type="term" value="C:cytoplasmic side of plasma membrane"/>
    <property type="evidence" value="ECO:0007669"/>
    <property type="project" value="TreeGrafter"/>
</dbReference>
<dbReference type="OrthoDB" id="10253869at2759"/>
<dbReference type="Gene3D" id="3.40.50.12780">
    <property type="entry name" value="N-terminal domain of ligase-like"/>
    <property type="match status" value="1"/>
</dbReference>
<evidence type="ECO:0000256" key="2">
    <source>
        <dbReference type="ARBA" id="ARBA00022598"/>
    </source>
</evidence>
<dbReference type="Proteomes" id="UP001140502">
    <property type="component" value="Unassembled WGS sequence"/>
</dbReference>
<dbReference type="PANTHER" id="PTHR43107">
    <property type="entry name" value="LONG-CHAIN FATTY ACID TRANSPORT PROTEIN"/>
    <property type="match status" value="1"/>
</dbReference>
<dbReference type="EMBL" id="JAPEUR010000191">
    <property type="protein sequence ID" value="KAJ4315961.1"/>
    <property type="molecule type" value="Genomic_DNA"/>
</dbReference>
<dbReference type="InterPro" id="IPR000873">
    <property type="entry name" value="AMP-dep_synth/lig_dom"/>
</dbReference>
<evidence type="ECO:0000256" key="1">
    <source>
        <dbReference type="ARBA" id="ARBA00006432"/>
    </source>
</evidence>
<gene>
    <name evidence="4" type="ORF">N0V84_008095</name>
</gene>
<dbReference type="InterPro" id="IPR045851">
    <property type="entry name" value="AMP-bd_C_sf"/>
</dbReference>
<dbReference type="GO" id="GO:0004467">
    <property type="term" value="F:long-chain fatty acid-CoA ligase activity"/>
    <property type="evidence" value="ECO:0007669"/>
    <property type="project" value="TreeGrafter"/>
</dbReference>
<proteinExistence type="inferred from homology"/>
<dbReference type="GO" id="GO:0044539">
    <property type="term" value="P:long-chain fatty acid import into cell"/>
    <property type="evidence" value="ECO:0007669"/>
    <property type="project" value="TreeGrafter"/>
</dbReference>
<dbReference type="Pfam" id="PF00501">
    <property type="entry name" value="AMP-binding"/>
    <property type="match status" value="1"/>
</dbReference>
<dbReference type="GO" id="GO:0005811">
    <property type="term" value="C:lipid droplet"/>
    <property type="evidence" value="ECO:0007669"/>
    <property type="project" value="TreeGrafter"/>
</dbReference>
<protein>
    <recommendedName>
        <fullName evidence="3">AMP-dependent synthetase/ligase domain-containing protein</fullName>
    </recommendedName>
</protein>
<dbReference type="PROSITE" id="PS00455">
    <property type="entry name" value="AMP_BINDING"/>
    <property type="match status" value="1"/>
</dbReference>
<sequence length="648" mass="71076">MPHPLQAPVKKAAIAAGAATATLLTALYANTRYGVSYDINQLLSEKAFRKRMDERVRALGDDVSLYHMMQLAEPQAEALWFEGRGWTYAELILESSRLASVFHHHGVSSGDVVAIFTSNSPEMVLSLVAVSKLGAIPALINTSLQRQTLQHCLDIANAKILVCTPDLAPAIADLASVSQPPPTLSLSLSSFSPLQLTAEVCAAVGIIQVRYEDLANPMATSVPLPTKRLLKDVGALVYTSGTSGKPKAVAVKNFLLVLVSTPTTIDAKNRKTYLPLRTYSCLPLFHATALFAGLYYVTGVSGTFCLARKFSASRFSSQLVESRATRMLYVGELCRYLVSAPPSPADRAHKCIVALGNGLNREVWLKLTHRFGIPEIREVYRSTEGIAKFDNTTIRSEGGAGMVGFAGPIKCYAEDDVFLVKFDPTTEAPYRDPTTGFCVHASADEPGEAIGRVRSMAFYNEYYNNPEATKLKLIFDVFEKGDLFQRTGDLLVRQKSGWIRFHDRSGDTFRWKGENVSAGEVREHIGQLPNVQDCSVYAVKLEGYDGQAGAATITLADTSQEAEFVDHLYSRLRSGGLTAYQLPKLVRFRSMIEMTATFKQSNVALKSLSWDPAVTRDQTDSTYWLNGEQYSKIDSAAWSLIETGKAKL</sequence>
<evidence type="ECO:0000259" key="3">
    <source>
        <dbReference type="Pfam" id="PF00501"/>
    </source>
</evidence>
<dbReference type="InterPro" id="IPR042099">
    <property type="entry name" value="ANL_N_sf"/>
</dbReference>
<feature type="domain" description="AMP-dependent synthetase/ligase" evidence="3">
    <location>
        <begin position="73"/>
        <end position="395"/>
    </location>
</feature>
<comment type="caution">
    <text evidence="4">The sequence shown here is derived from an EMBL/GenBank/DDBJ whole genome shotgun (WGS) entry which is preliminary data.</text>
</comment>
<dbReference type="GO" id="GO:0005777">
    <property type="term" value="C:peroxisome"/>
    <property type="evidence" value="ECO:0007669"/>
    <property type="project" value="TreeGrafter"/>
</dbReference>